<dbReference type="STRING" id="7244.B4M490"/>
<evidence type="ECO:0000259" key="12">
    <source>
        <dbReference type="Pfam" id="PF00561"/>
    </source>
</evidence>
<dbReference type="FunCoup" id="B4M490">
    <property type="interactions" value="51"/>
</dbReference>
<comment type="catalytic activity">
    <reaction evidence="11">
        <text>1-octadecanoyl-2-(5Z,8Z,11Z,14Z-eicosatetraenoyl)-sn-glycerol + H2O = 2-(5Z,8Z,11Z,14Z-eicosatetraenoyl)-glycerol + octadecanoate + H(+)</text>
        <dbReference type="Rhea" id="RHEA:38507"/>
        <dbReference type="ChEBI" id="CHEBI:15377"/>
        <dbReference type="ChEBI" id="CHEBI:15378"/>
        <dbReference type="ChEBI" id="CHEBI:25629"/>
        <dbReference type="ChEBI" id="CHEBI:52392"/>
        <dbReference type="ChEBI" id="CHEBI:75728"/>
    </reaction>
</comment>
<evidence type="ECO:0000256" key="8">
    <source>
        <dbReference type="ARBA" id="ARBA00048283"/>
    </source>
</evidence>
<dbReference type="Pfam" id="PF00561">
    <property type="entry name" value="Abhydrolase_1"/>
    <property type="match status" value="1"/>
</dbReference>
<dbReference type="PANTHER" id="PTHR46118">
    <property type="entry name" value="PROTEIN ABHD11"/>
    <property type="match status" value="1"/>
</dbReference>
<comment type="catalytic activity">
    <reaction evidence="8">
        <text>1-octadecanoyl-2-(4Z,7Z,10Z,13Z,16Z,19Z-docosahexaenoyl)-sn-glycerol + H2O = 2-(4Z,7Z,10Z,13Z,16Z,19Z-docosahexaenoyl)-glycerol + octadecanoate + H(+)</text>
        <dbReference type="Rhea" id="RHEA:77107"/>
        <dbReference type="ChEBI" id="CHEBI:15377"/>
        <dbReference type="ChEBI" id="CHEBI:15378"/>
        <dbReference type="ChEBI" id="CHEBI:25629"/>
        <dbReference type="ChEBI" id="CHEBI:77129"/>
        <dbReference type="ChEBI" id="CHEBI:186738"/>
    </reaction>
</comment>
<dbReference type="HOGENOM" id="CLU_020336_53_0_1"/>
<evidence type="ECO:0000313" key="14">
    <source>
        <dbReference type="Proteomes" id="UP000008792"/>
    </source>
</evidence>
<dbReference type="OrthoDB" id="8119704at2759"/>
<evidence type="ECO:0000256" key="5">
    <source>
        <dbReference type="ARBA" id="ARBA00043667"/>
    </source>
</evidence>
<gene>
    <name evidence="13" type="primary">Dvir\GJ10894</name>
    <name evidence="13" type="ORF">Dvir_GJ10894</name>
</gene>
<dbReference type="AlphaFoldDB" id="B4M490"/>
<dbReference type="InParanoid" id="B4M490"/>
<keyword evidence="2" id="KW-0378">Hydrolase</keyword>
<dbReference type="SUPFAM" id="SSF53474">
    <property type="entry name" value="alpha/beta-Hydrolases"/>
    <property type="match status" value="1"/>
</dbReference>
<reference evidence="13 14" key="1">
    <citation type="journal article" date="2007" name="Nature">
        <title>Evolution of genes and genomes on the Drosophila phylogeny.</title>
        <authorList>
            <consortium name="Drosophila 12 Genomes Consortium"/>
            <person name="Clark A.G."/>
            <person name="Eisen M.B."/>
            <person name="Smith D.R."/>
            <person name="Bergman C.M."/>
            <person name="Oliver B."/>
            <person name="Markow T.A."/>
            <person name="Kaufman T.C."/>
            <person name="Kellis M."/>
            <person name="Gelbart W."/>
            <person name="Iyer V.N."/>
            <person name="Pollard D.A."/>
            <person name="Sackton T.B."/>
            <person name="Larracuente A.M."/>
            <person name="Singh N.D."/>
            <person name="Abad J.P."/>
            <person name="Abt D.N."/>
            <person name="Adryan B."/>
            <person name="Aguade M."/>
            <person name="Akashi H."/>
            <person name="Anderson W.W."/>
            <person name="Aquadro C.F."/>
            <person name="Ardell D.H."/>
            <person name="Arguello R."/>
            <person name="Artieri C.G."/>
            <person name="Barbash D.A."/>
            <person name="Barker D."/>
            <person name="Barsanti P."/>
            <person name="Batterham P."/>
            <person name="Batzoglou S."/>
            <person name="Begun D."/>
            <person name="Bhutkar A."/>
            <person name="Blanco E."/>
            <person name="Bosak S.A."/>
            <person name="Bradley R.K."/>
            <person name="Brand A.D."/>
            <person name="Brent M.R."/>
            <person name="Brooks A.N."/>
            <person name="Brown R.H."/>
            <person name="Butlin R.K."/>
            <person name="Caggese C."/>
            <person name="Calvi B.R."/>
            <person name="Bernardo de Carvalho A."/>
            <person name="Caspi A."/>
            <person name="Castrezana S."/>
            <person name="Celniker S.E."/>
            <person name="Chang J.L."/>
            <person name="Chapple C."/>
            <person name="Chatterji S."/>
            <person name="Chinwalla A."/>
            <person name="Civetta A."/>
            <person name="Clifton S.W."/>
            <person name="Comeron J.M."/>
            <person name="Costello J.C."/>
            <person name="Coyne J.A."/>
            <person name="Daub J."/>
            <person name="David R.G."/>
            <person name="Delcher A.L."/>
            <person name="Delehaunty K."/>
            <person name="Do C.B."/>
            <person name="Ebling H."/>
            <person name="Edwards K."/>
            <person name="Eickbush T."/>
            <person name="Evans J.D."/>
            <person name="Filipski A."/>
            <person name="Findeiss S."/>
            <person name="Freyhult E."/>
            <person name="Fulton L."/>
            <person name="Fulton R."/>
            <person name="Garcia A.C."/>
            <person name="Gardiner A."/>
            <person name="Garfield D.A."/>
            <person name="Garvin B.E."/>
            <person name="Gibson G."/>
            <person name="Gilbert D."/>
            <person name="Gnerre S."/>
            <person name="Godfrey J."/>
            <person name="Good R."/>
            <person name="Gotea V."/>
            <person name="Gravely B."/>
            <person name="Greenberg A.J."/>
            <person name="Griffiths-Jones S."/>
            <person name="Gross S."/>
            <person name="Guigo R."/>
            <person name="Gustafson E.A."/>
            <person name="Haerty W."/>
            <person name="Hahn M.W."/>
            <person name="Halligan D.L."/>
            <person name="Halpern A.L."/>
            <person name="Halter G.M."/>
            <person name="Han M.V."/>
            <person name="Heger A."/>
            <person name="Hillier L."/>
            <person name="Hinrichs A.S."/>
            <person name="Holmes I."/>
            <person name="Hoskins R.A."/>
            <person name="Hubisz M.J."/>
            <person name="Hultmark D."/>
            <person name="Huntley M.A."/>
            <person name="Jaffe D.B."/>
            <person name="Jagadeeshan S."/>
            <person name="Jeck W.R."/>
            <person name="Johnson J."/>
            <person name="Jones C.D."/>
            <person name="Jordan W.C."/>
            <person name="Karpen G.H."/>
            <person name="Kataoka E."/>
            <person name="Keightley P.D."/>
            <person name="Kheradpour P."/>
            <person name="Kirkness E.F."/>
            <person name="Koerich L.B."/>
            <person name="Kristiansen K."/>
            <person name="Kudrna D."/>
            <person name="Kulathinal R.J."/>
            <person name="Kumar S."/>
            <person name="Kwok R."/>
            <person name="Lander E."/>
            <person name="Langley C.H."/>
            <person name="Lapoint R."/>
            <person name="Lazzaro B.P."/>
            <person name="Lee S.J."/>
            <person name="Levesque L."/>
            <person name="Li R."/>
            <person name="Lin C.F."/>
            <person name="Lin M.F."/>
            <person name="Lindblad-Toh K."/>
            <person name="Llopart A."/>
            <person name="Long M."/>
            <person name="Low L."/>
            <person name="Lozovsky E."/>
            <person name="Lu J."/>
            <person name="Luo M."/>
            <person name="Machado C.A."/>
            <person name="Makalowski W."/>
            <person name="Marzo M."/>
            <person name="Matsuda M."/>
            <person name="Matzkin L."/>
            <person name="McAllister B."/>
            <person name="McBride C.S."/>
            <person name="McKernan B."/>
            <person name="McKernan K."/>
            <person name="Mendez-Lago M."/>
            <person name="Minx P."/>
            <person name="Mollenhauer M.U."/>
            <person name="Montooth K."/>
            <person name="Mount S.M."/>
            <person name="Mu X."/>
            <person name="Myers E."/>
            <person name="Negre B."/>
            <person name="Newfeld S."/>
            <person name="Nielsen R."/>
            <person name="Noor M.A."/>
            <person name="O'Grady P."/>
            <person name="Pachter L."/>
            <person name="Papaceit M."/>
            <person name="Parisi M.J."/>
            <person name="Parisi M."/>
            <person name="Parts L."/>
            <person name="Pedersen J.S."/>
            <person name="Pesole G."/>
            <person name="Phillippy A.M."/>
            <person name="Ponting C.P."/>
            <person name="Pop M."/>
            <person name="Porcelli D."/>
            <person name="Powell J.R."/>
            <person name="Prohaska S."/>
            <person name="Pruitt K."/>
            <person name="Puig M."/>
            <person name="Quesneville H."/>
            <person name="Ram K.R."/>
            <person name="Rand D."/>
            <person name="Rasmussen M.D."/>
            <person name="Reed L.K."/>
            <person name="Reenan R."/>
            <person name="Reily A."/>
            <person name="Remington K.A."/>
            <person name="Rieger T.T."/>
            <person name="Ritchie M.G."/>
            <person name="Robin C."/>
            <person name="Rogers Y.H."/>
            <person name="Rohde C."/>
            <person name="Rozas J."/>
            <person name="Rubenfield M.J."/>
            <person name="Ruiz A."/>
            <person name="Russo S."/>
            <person name="Salzberg S.L."/>
            <person name="Sanchez-Gracia A."/>
            <person name="Saranga D.J."/>
            <person name="Sato H."/>
            <person name="Schaeffer S.W."/>
            <person name="Schatz M.C."/>
            <person name="Schlenke T."/>
            <person name="Schwartz R."/>
            <person name="Segarra C."/>
            <person name="Singh R.S."/>
            <person name="Sirot L."/>
            <person name="Sirota M."/>
            <person name="Sisneros N.B."/>
            <person name="Smith C.D."/>
            <person name="Smith T.F."/>
            <person name="Spieth J."/>
            <person name="Stage D.E."/>
            <person name="Stark A."/>
            <person name="Stephan W."/>
            <person name="Strausberg R.L."/>
            <person name="Strempel S."/>
            <person name="Sturgill D."/>
            <person name="Sutton G."/>
            <person name="Sutton G.G."/>
            <person name="Tao W."/>
            <person name="Teichmann S."/>
            <person name="Tobari Y.N."/>
            <person name="Tomimura Y."/>
            <person name="Tsolas J.M."/>
            <person name="Valente V.L."/>
            <person name="Venter E."/>
            <person name="Venter J.C."/>
            <person name="Vicario S."/>
            <person name="Vieira F.G."/>
            <person name="Vilella A.J."/>
            <person name="Villasante A."/>
            <person name="Walenz B."/>
            <person name="Wang J."/>
            <person name="Wasserman M."/>
            <person name="Watts T."/>
            <person name="Wilson D."/>
            <person name="Wilson R.K."/>
            <person name="Wing R.A."/>
            <person name="Wolfner M.F."/>
            <person name="Wong A."/>
            <person name="Wong G.K."/>
            <person name="Wu C.I."/>
            <person name="Wu G."/>
            <person name="Yamamoto D."/>
            <person name="Yang H.P."/>
            <person name="Yang S.P."/>
            <person name="Yorke J.A."/>
            <person name="Yoshida K."/>
            <person name="Zdobnov E."/>
            <person name="Zhang P."/>
            <person name="Zhang Y."/>
            <person name="Zimin A.V."/>
            <person name="Baldwin J."/>
            <person name="Abdouelleil A."/>
            <person name="Abdulkadir J."/>
            <person name="Abebe A."/>
            <person name="Abera B."/>
            <person name="Abreu J."/>
            <person name="Acer S.C."/>
            <person name="Aftuck L."/>
            <person name="Alexander A."/>
            <person name="An P."/>
            <person name="Anderson E."/>
            <person name="Anderson S."/>
            <person name="Arachi H."/>
            <person name="Azer M."/>
            <person name="Bachantsang P."/>
            <person name="Barry A."/>
            <person name="Bayul T."/>
            <person name="Berlin A."/>
            <person name="Bessette D."/>
            <person name="Bloom T."/>
            <person name="Blye J."/>
            <person name="Boguslavskiy L."/>
            <person name="Bonnet C."/>
            <person name="Boukhgalter B."/>
            <person name="Bourzgui I."/>
            <person name="Brown A."/>
            <person name="Cahill P."/>
            <person name="Channer S."/>
            <person name="Cheshatsang Y."/>
            <person name="Chuda L."/>
            <person name="Citroen M."/>
            <person name="Collymore A."/>
            <person name="Cooke P."/>
            <person name="Costello M."/>
            <person name="D'Aco K."/>
            <person name="Daza R."/>
            <person name="De Haan G."/>
            <person name="DeGray S."/>
            <person name="DeMaso C."/>
            <person name="Dhargay N."/>
            <person name="Dooley K."/>
            <person name="Dooley E."/>
            <person name="Doricent M."/>
            <person name="Dorje P."/>
            <person name="Dorjee K."/>
            <person name="Dupes A."/>
            <person name="Elong R."/>
            <person name="Falk J."/>
            <person name="Farina A."/>
            <person name="Faro S."/>
            <person name="Ferguson D."/>
            <person name="Fisher S."/>
            <person name="Foley C.D."/>
            <person name="Franke A."/>
            <person name="Friedrich D."/>
            <person name="Gadbois L."/>
            <person name="Gearin G."/>
            <person name="Gearin C.R."/>
            <person name="Giannoukos G."/>
            <person name="Goode T."/>
            <person name="Graham J."/>
            <person name="Grandbois E."/>
            <person name="Grewal S."/>
            <person name="Gyaltsen K."/>
            <person name="Hafez N."/>
            <person name="Hagos B."/>
            <person name="Hall J."/>
            <person name="Henson C."/>
            <person name="Hollinger A."/>
            <person name="Honan T."/>
            <person name="Huard M.D."/>
            <person name="Hughes L."/>
            <person name="Hurhula B."/>
            <person name="Husby M.E."/>
            <person name="Kamat A."/>
            <person name="Kanga B."/>
            <person name="Kashin S."/>
            <person name="Khazanovich D."/>
            <person name="Kisner P."/>
            <person name="Lance K."/>
            <person name="Lara M."/>
            <person name="Lee W."/>
            <person name="Lennon N."/>
            <person name="Letendre F."/>
            <person name="LeVine R."/>
            <person name="Lipovsky A."/>
            <person name="Liu X."/>
            <person name="Liu J."/>
            <person name="Liu S."/>
            <person name="Lokyitsang T."/>
            <person name="Lokyitsang Y."/>
            <person name="Lubonja R."/>
            <person name="Lui A."/>
            <person name="MacDonald P."/>
            <person name="Magnisalis V."/>
            <person name="Maru K."/>
            <person name="Matthews C."/>
            <person name="McCusker W."/>
            <person name="McDonough S."/>
            <person name="Mehta T."/>
            <person name="Meldrim J."/>
            <person name="Meneus L."/>
            <person name="Mihai O."/>
            <person name="Mihalev A."/>
            <person name="Mihova T."/>
            <person name="Mittelman R."/>
            <person name="Mlenga V."/>
            <person name="Montmayeur A."/>
            <person name="Mulrain L."/>
            <person name="Navidi A."/>
            <person name="Naylor J."/>
            <person name="Negash T."/>
            <person name="Nguyen T."/>
            <person name="Nguyen N."/>
            <person name="Nicol R."/>
            <person name="Norbu C."/>
            <person name="Norbu N."/>
            <person name="Novod N."/>
            <person name="O'Neill B."/>
            <person name="Osman S."/>
            <person name="Markiewicz E."/>
            <person name="Oyono O.L."/>
            <person name="Patti C."/>
            <person name="Phunkhang P."/>
            <person name="Pierre F."/>
            <person name="Priest M."/>
            <person name="Raghuraman S."/>
            <person name="Rege F."/>
            <person name="Reyes R."/>
            <person name="Rise C."/>
            <person name="Rogov P."/>
            <person name="Ross K."/>
            <person name="Ryan E."/>
            <person name="Settipalli S."/>
            <person name="Shea T."/>
            <person name="Sherpa N."/>
            <person name="Shi L."/>
            <person name="Shih D."/>
            <person name="Sparrow T."/>
            <person name="Spaulding J."/>
            <person name="Stalker J."/>
            <person name="Stange-Thomann N."/>
            <person name="Stavropoulos S."/>
            <person name="Stone C."/>
            <person name="Strader C."/>
            <person name="Tesfaye S."/>
            <person name="Thomson T."/>
            <person name="Thoulutsang Y."/>
            <person name="Thoulutsang D."/>
            <person name="Topham K."/>
            <person name="Topping I."/>
            <person name="Tsamla T."/>
            <person name="Vassiliev H."/>
            <person name="Vo A."/>
            <person name="Wangchuk T."/>
            <person name="Wangdi T."/>
            <person name="Weiand M."/>
            <person name="Wilkinson J."/>
            <person name="Wilson A."/>
            <person name="Yadav S."/>
            <person name="Young G."/>
            <person name="Yu Q."/>
            <person name="Zembek L."/>
            <person name="Zhong D."/>
            <person name="Zimmer A."/>
            <person name="Zwirko Z."/>
            <person name="Jaffe D.B."/>
            <person name="Alvarez P."/>
            <person name="Brockman W."/>
            <person name="Butler J."/>
            <person name="Chin C."/>
            <person name="Gnerre S."/>
            <person name="Grabherr M."/>
            <person name="Kleber M."/>
            <person name="Mauceli E."/>
            <person name="MacCallum I."/>
        </authorList>
    </citation>
    <scope>NUCLEOTIDE SEQUENCE [LARGE SCALE GENOMIC DNA]</scope>
    <source>
        <strain evidence="14">Tucson 15010-1051.87</strain>
    </source>
</reference>
<keyword evidence="14" id="KW-1185">Reference proteome</keyword>
<evidence type="ECO:0000256" key="1">
    <source>
        <dbReference type="ARBA" id="ARBA00008645"/>
    </source>
</evidence>
<evidence type="ECO:0000256" key="7">
    <source>
        <dbReference type="ARBA" id="ARBA00044064"/>
    </source>
</evidence>
<evidence type="ECO:0000256" key="2">
    <source>
        <dbReference type="ARBA" id="ARBA00022801"/>
    </source>
</evidence>
<feature type="domain" description="AB hydrolase-1" evidence="12">
    <location>
        <begin position="76"/>
        <end position="319"/>
    </location>
</feature>
<dbReference type="EMBL" id="CH940652">
    <property type="protein sequence ID" value="EDW59451.2"/>
    <property type="molecule type" value="Genomic_DNA"/>
</dbReference>
<dbReference type="GO" id="GO:0005739">
    <property type="term" value="C:mitochondrion"/>
    <property type="evidence" value="ECO:0007669"/>
    <property type="project" value="TreeGrafter"/>
</dbReference>
<dbReference type="PANTHER" id="PTHR46118:SF4">
    <property type="entry name" value="PROTEIN ABHD11"/>
    <property type="match status" value="1"/>
</dbReference>
<dbReference type="Gene3D" id="3.40.50.1820">
    <property type="entry name" value="alpha/beta hydrolase"/>
    <property type="match status" value="1"/>
</dbReference>
<evidence type="ECO:0000256" key="6">
    <source>
        <dbReference type="ARBA" id="ARBA00043742"/>
    </source>
</evidence>
<protein>
    <recommendedName>
        <fullName evidence="7">sn-1-specific diacylglycerol lipase ABHD11</fullName>
        <ecNumber evidence="3">3.1.1.116</ecNumber>
    </recommendedName>
    <alternativeName>
        <fullName evidence="4">Alpha/beta hydrolase domain-containing protein 11</fullName>
    </alternativeName>
</protein>
<sequence length="338" mass="37658">MVCGICLLTRKLSGSVISSITSFSIASVKSNSKFSVSKKHLRRSLCSTRIHLNRSYGSVKMDYTLYEMPHSQLNSPPILLMHGLNLSRSSWRRTARHLVKQGSRLMISVDARNHGRSPHSAGHTPAHMAADVEAFMADHKLNRIVALGHSMGGRAMMTLALTKPKLVERAIIVDITPGPLPDDVVKALELFKVMVSVVSTIPKDFSLSKGRKHIIPEFSKLVKSDHDLLLIIQNLRKLDDGSFGWSVNAQAIIDGWDATMVNYEQTLQGLQPYQGETLLIAAKNESFVTPANVDTMRKYFPKLHVEYLDAEHKVHIDQPHKFVKLVVDFTKSCTACPL</sequence>
<evidence type="ECO:0000256" key="10">
    <source>
        <dbReference type="ARBA" id="ARBA00048513"/>
    </source>
</evidence>
<accession>B4M490</accession>
<comment type="catalytic activity">
    <reaction evidence="6">
        <text>a 1,3-diacyl-sn-glycerol + H2O = a 1-acyl-sn-glycerol + a fatty acid + H(+)</text>
        <dbReference type="Rhea" id="RHEA:38503"/>
        <dbReference type="ChEBI" id="CHEBI:15377"/>
        <dbReference type="ChEBI" id="CHEBI:15378"/>
        <dbReference type="ChEBI" id="CHEBI:28868"/>
        <dbReference type="ChEBI" id="CHEBI:64683"/>
        <dbReference type="ChEBI" id="CHEBI:77272"/>
    </reaction>
</comment>
<name>B4M490_DROVI</name>
<dbReference type="KEGG" id="dvi:6632778"/>
<evidence type="ECO:0000256" key="11">
    <source>
        <dbReference type="ARBA" id="ARBA00048919"/>
    </source>
</evidence>
<comment type="catalytic activity">
    <reaction evidence="9">
        <text>1,2-didecanoylglycerol + H2O = decanoylglycerol + decanoate + H(+)</text>
        <dbReference type="Rhea" id="RHEA:48596"/>
        <dbReference type="ChEBI" id="CHEBI:11152"/>
        <dbReference type="ChEBI" id="CHEBI:15377"/>
        <dbReference type="ChEBI" id="CHEBI:15378"/>
        <dbReference type="ChEBI" id="CHEBI:27689"/>
        <dbReference type="ChEBI" id="CHEBI:90605"/>
    </reaction>
</comment>
<evidence type="ECO:0000313" key="13">
    <source>
        <dbReference type="EMBL" id="EDW59451.2"/>
    </source>
</evidence>
<evidence type="ECO:0000256" key="3">
    <source>
        <dbReference type="ARBA" id="ARBA00026104"/>
    </source>
</evidence>
<organism evidence="13 14">
    <name type="scientific">Drosophila virilis</name>
    <name type="common">Fruit fly</name>
    <dbReference type="NCBI Taxonomy" id="7244"/>
    <lineage>
        <taxon>Eukaryota</taxon>
        <taxon>Metazoa</taxon>
        <taxon>Ecdysozoa</taxon>
        <taxon>Arthropoda</taxon>
        <taxon>Hexapoda</taxon>
        <taxon>Insecta</taxon>
        <taxon>Pterygota</taxon>
        <taxon>Neoptera</taxon>
        <taxon>Endopterygota</taxon>
        <taxon>Diptera</taxon>
        <taxon>Brachycera</taxon>
        <taxon>Muscomorpha</taxon>
        <taxon>Ephydroidea</taxon>
        <taxon>Drosophilidae</taxon>
        <taxon>Drosophila</taxon>
    </lineage>
</organism>
<proteinExistence type="inferred from homology"/>
<dbReference type="InterPro" id="IPR000073">
    <property type="entry name" value="AB_hydrolase_1"/>
</dbReference>
<evidence type="ECO:0000256" key="9">
    <source>
        <dbReference type="ARBA" id="ARBA00048504"/>
    </source>
</evidence>
<dbReference type="Proteomes" id="UP000008792">
    <property type="component" value="Unassembled WGS sequence"/>
</dbReference>
<comment type="catalytic activity">
    <reaction evidence="10">
        <text>1-octadecanoyl-2-(9Z-octadecenoyl)-sn-glycerol + H2O = 2-(9Z-octadecenoyl)-glycerol + octadecanoate + H(+)</text>
        <dbReference type="Rhea" id="RHEA:77103"/>
        <dbReference type="ChEBI" id="CHEBI:15377"/>
        <dbReference type="ChEBI" id="CHEBI:15378"/>
        <dbReference type="ChEBI" id="CHEBI:25629"/>
        <dbReference type="ChEBI" id="CHEBI:73990"/>
        <dbReference type="ChEBI" id="CHEBI:75468"/>
    </reaction>
</comment>
<comment type="similarity">
    <text evidence="1">Belongs to the AB hydrolase superfamily.</text>
</comment>
<evidence type="ECO:0000256" key="4">
    <source>
        <dbReference type="ARBA" id="ARBA00042703"/>
    </source>
</evidence>
<dbReference type="InterPro" id="IPR029058">
    <property type="entry name" value="AB_hydrolase_fold"/>
</dbReference>
<comment type="catalytic activity">
    <reaction evidence="5">
        <text>a 1,2-diacyl-sn-glycerol + H2O = a 2-acylglycerol + a fatty acid + H(+)</text>
        <dbReference type="Rhea" id="RHEA:33275"/>
        <dbReference type="ChEBI" id="CHEBI:15377"/>
        <dbReference type="ChEBI" id="CHEBI:15378"/>
        <dbReference type="ChEBI" id="CHEBI:17389"/>
        <dbReference type="ChEBI" id="CHEBI:17815"/>
        <dbReference type="ChEBI" id="CHEBI:28868"/>
        <dbReference type="EC" id="3.1.1.116"/>
    </reaction>
</comment>
<dbReference type="EC" id="3.1.1.116" evidence="3"/>
<dbReference type="GO" id="GO:0052689">
    <property type="term" value="F:carboxylic ester hydrolase activity"/>
    <property type="evidence" value="ECO:0007669"/>
    <property type="project" value="TreeGrafter"/>
</dbReference>
<dbReference type="SMR" id="B4M490"/>
<dbReference type="eggNOG" id="KOG2382">
    <property type="taxonomic scope" value="Eukaryota"/>
</dbReference>